<organism evidence="1 2">
    <name type="scientific">Blattamonas nauphoetae</name>
    <dbReference type="NCBI Taxonomy" id="2049346"/>
    <lineage>
        <taxon>Eukaryota</taxon>
        <taxon>Metamonada</taxon>
        <taxon>Preaxostyla</taxon>
        <taxon>Oxymonadida</taxon>
        <taxon>Blattamonas</taxon>
    </lineage>
</organism>
<name>A0ABQ9XH75_9EUKA</name>
<accession>A0ABQ9XH75</accession>
<evidence type="ECO:0000313" key="2">
    <source>
        <dbReference type="Proteomes" id="UP001281761"/>
    </source>
</evidence>
<comment type="caution">
    <text evidence="1">The sequence shown here is derived from an EMBL/GenBank/DDBJ whole genome shotgun (WGS) entry which is preliminary data.</text>
</comment>
<protein>
    <submittedName>
        <fullName evidence="1">Uncharacterized protein</fullName>
    </submittedName>
</protein>
<reference evidence="1 2" key="1">
    <citation type="journal article" date="2022" name="bioRxiv">
        <title>Genomics of Preaxostyla Flagellates Illuminates Evolutionary Transitions and the Path Towards Mitochondrial Loss.</title>
        <authorList>
            <person name="Novak L.V.F."/>
            <person name="Treitli S.C."/>
            <person name="Pyrih J."/>
            <person name="Halakuc P."/>
            <person name="Pipaliya S.V."/>
            <person name="Vacek V."/>
            <person name="Brzon O."/>
            <person name="Soukal P."/>
            <person name="Eme L."/>
            <person name="Dacks J.B."/>
            <person name="Karnkowska A."/>
            <person name="Elias M."/>
            <person name="Hampl V."/>
        </authorList>
    </citation>
    <scope>NUCLEOTIDE SEQUENCE [LARGE SCALE GENOMIC DNA]</scope>
    <source>
        <strain evidence="1">NAU3</strain>
        <tissue evidence="1">Gut</tissue>
    </source>
</reference>
<proteinExistence type="predicted"/>
<evidence type="ECO:0000313" key="1">
    <source>
        <dbReference type="EMBL" id="KAK2949540.1"/>
    </source>
</evidence>
<gene>
    <name evidence="1" type="ORF">BLNAU_15522</name>
</gene>
<dbReference type="EMBL" id="JARBJD010000154">
    <property type="protein sequence ID" value="KAK2949540.1"/>
    <property type="molecule type" value="Genomic_DNA"/>
</dbReference>
<keyword evidence="2" id="KW-1185">Reference proteome</keyword>
<dbReference type="Proteomes" id="UP001281761">
    <property type="component" value="Unassembled WGS sequence"/>
</dbReference>
<sequence>MSLEATYPLWRRDEFLTMLIRLGKTDPRFWRRIVPVLKLCEMHPLVVKILGAHGQYVPNPADRKQASVMMNVIDVFGLTPRILGYRSADAFLDVMKALSFESFPSNTMDNDMPTAPLTYLEETQKPISLFATKLLPVLQKLRS</sequence>